<proteinExistence type="predicted"/>
<name>A0A6B2MLJ1_9BURK</name>
<dbReference type="RefSeq" id="WP_146211726.1">
    <property type="nucleotide sequence ID" value="NZ_JAAEAM010000054.1"/>
</dbReference>
<dbReference type="GeneID" id="300969665"/>
<protein>
    <submittedName>
        <fullName evidence="1">Uncharacterized protein</fullName>
    </submittedName>
</protein>
<organism evidence="1">
    <name type="scientific">Burkholderia cenocepacia</name>
    <dbReference type="NCBI Taxonomy" id="95486"/>
    <lineage>
        <taxon>Bacteria</taxon>
        <taxon>Pseudomonadati</taxon>
        <taxon>Pseudomonadota</taxon>
        <taxon>Betaproteobacteria</taxon>
        <taxon>Burkholderiales</taxon>
        <taxon>Burkholderiaceae</taxon>
        <taxon>Burkholderia</taxon>
        <taxon>Burkholderia cepacia complex</taxon>
    </lineage>
</organism>
<dbReference type="EMBL" id="JAAEAM010000054">
    <property type="protein sequence ID" value="NDV76778.1"/>
    <property type="molecule type" value="Genomic_DNA"/>
</dbReference>
<reference evidence="1" key="1">
    <citation type="submission" date="2019-11" db="EMBL/GenBank/DDBJ databases">
        <title>Burkholderia cenocepacia CF.</title>
        <authorList>
            <person name="Vianna E.F."/>
            <person name="Marques E.A."/>
            <person name="Albano R.M."/>
            <person name="Leao R.S."/>
        </authorList>
    </citation>
    <scope>NUCLEOTIDE SEQUENCE</scope>
    <source>
        <strain evidence="1">MS-2140</strain>
    </source>
</reference>
<gene>
    <name evidence="1" type="ORF">GFJ35_32725</name>
</gene>
<evidence type="ECO:0000313" key="1">
    <source>
        <dbReference type="EMBL" id="NDV76778.1"/>
    </source>
</evidence>
<sequence>MKATTTVNLWGTYLWPINEAPAEPIQWHGIDLSDVLDGPLPGFCAYYGHRARHAVSADHQRAFPSGGGGRKKGERPTRAIATIEVDVALTNPVPGSTNSIDRWKHADTPVLDLRQDRYPHDLLPMLEARFAAKRRRGVCAVLSASPDRARELLIDLPHLEAVVLPLNCNDDTYRIVMWVVNPEKSVTRLVSPYSGMSFSLPAHDNLAMR</sequence>
<dbReference type="AlphaFoldDB" id="A0A6B2MLJ1"/>
<accession>A0A6B2MLJ1</accession>
<comment type="caution">
    <text evidence="1">The sequence shown here is derived from an EMBL/GenBank/DDBJ whole genome shotgun (WGS) entry which is preliminary data.</text>
</comment>